<dbReference type="InterPro" id="IPR004791">
    <property type="entry name" value="UvrC"/>
</dbReference>
<dbReference type="GO" id="GO:0003677">
    <property type="term" value="F:DNA binding"/>
    <property type="evidence" value="ECO:0007669"/>
    <property type="project" value="UniProtKB-UniRule"/>
</dbReference>
<dbReference type="Pfam" id="PF01541">
    <property type="entry name" value="GIY-YIG"/>
    <property type="match status" value="1"/>
</dbReference>
<evidence type="ECO:0000313" key="10">
    <source>
        <dbReference type="EMBL" id="PVX52102.1"/>
    </source>
</evidence>
<dbReference type="InterPro" id="IPR001162">
    <property type="entry name" value="UvrC_RNase_H_dom"/>
</dbReference>
<comment type="caution">
    <text evidence="10">The sequence shown here is derived from an EMBL/GenBank/DDBJ whole genome shotgun (WGS) entry which is preliminary data.</text>
</comment>
<dbReference type="Pfam" id="PF22920">
    <property type="entry name" value="UvrC_RNaseH"/>
    <property type="match status" value="1"/>
</dbReference>
<dbReference type="InterPro" id="IPR036876">
    <property type="entry name" value="UVR_dom_sf"/>
</dbReference>
<keyword evidence="6 7" id="KW-0742">SOS response</keyword>
<sequence length="603" mass="69549">MSTSEINLSPKEQARQLPLSPGVYQFYDAKDIIIYVGKAKSLRKRVLSYFTKKPDSGKLRVLVSKIVQIQHIVVQSEQDALLLENSLIKEYQPRYNIQLRDDKTYPWICIKNEHFPRVFMTRRKVNDGSIYYGPYTSVKMVRSIMDVVRSLYKLRTCKLDLSPRKIEQGRYKVCLEYHIENCKGPCVGLQSEADYLSAIDEIKKLLSGNLHSLMLEVKQRMLNYAENFDFEKAQLMKDKLDFLERYQSKSVVVSSRLTNLEVYAIVDDEKVAYVNRLFVVEGRVLSSHTLEIKKKLDETKEDLLISAIVEFRSQAQQTMSEIVLPYPVEYELDNVNITVPQRGEKVKLLEFSKRNALYFRREKLEQATKRRENTRDNALMKKMKRDLRLPVQPRHIECFDNSNIHGTNPVASCVVFKNGRPSKKDYRKFHIKTVVGADDFASMNEVLNRRYGRMIQEGDDLPDLIVVDGGKGQLSSAVEALKALGIFEKVSVIGIAKRLEELYYPGDKTPLYLDKRSETLRVLQHMRNEAHRFAISFHRDVRSKNSVGSELESIDGIGSKSVQALLGRFHSVEGVKSASLELLVDTIGRSRALKVHDYFKKRN</sequence>
<keyword evidence="3 7" id="KW-0228">DNA excision</keyword>
<dbReference type="SUPFAM" id="SSF47781">
    <property type="entry name" value="RuvA domain 2-like"/>
    <property type="match status" value="1"/>
</dbReference>
<evidence type="ECO:0000256" key="1">
    <source>
        <dbReference type="ARBA" id="ARBA00022490"/>
    </source>
</evidence>
<dbReference type="NCBIfam" id="TIGR00194">
    <property type="entry name" value="uvrC"/>
    <property type="match status" value="1"/>
</dbReference>
<dbReference type="PROSITE" id="PS50165">
    <property type="entry name" value="UVRC"/>
    <property type="match status" value="1"/>
</dbReference>
<feature type="domain" description="GIY-YIG" evidence="8">
    <location>
        <begin position="19"/>
        <end position="97"/>
    </location>
</feature>
<comment type="similarity">
    <text evidence="7">Belongs to the UvrC family.</text>
</comment>
<evidence type="ECO:0000256" key="5">
    <source>
        <dbReference type="ARBA" id="ARBA00023204"/>
    </source>
</evidence>
<proteinExistence type="inferred from homology"/>
<dbReference type="CDD" id="cd10434">
    <property type="entry name" value="GIY-YIG_UvrC_Cho"/>
    <property type="match status" value="1"/>
</dbReference>
<dbReference type="Pfam" id="PF14520">
    <property type="entry name" value="HHH_5"/>
    <property type="match status" value="1"/>
</dbReference>
<dbReference type="PANTHER" id="PTHR30562:SF1">
    <property type="entry name" value="UVRABC SYSTEM PROTEIN C"/>
    <property type="match status" value="1"/>
</dbReference>
<dbReference type="EMBL" id="QENZ01000003">
    <property type="protein sequence ID" value="PVX52102.1"/>
    <property type="molecule type" value="Genomic_DNA"/>
</dbReference>
<dbReference type="HAMAP" id="MF_00203">
    <property type="entry name" value="UvrC"/>
    <property type="match status" value="1"/>
</dbReference>
<evidence type="ECO:0000313" key="11">
    <source>
        <dbReference type="Proteomes" id="UP000251835"/>
    </source>
</evidence>
<dbReference type="InterPro" id="IPR047296">
    <property type="entry name" value="GIY-YIG_UvrC_Cho"/>
</dbReference>
<dbReference type="Gene3D" id="1.10.150.20">
    <property type="entry name" value="5' to 3' exonuclease, C-terminal subdomain"/>
    <property type="match status" value="1"/>
</dbReference>
<evidence type="ECO:0000256" key="2">
    <source>
        <dbReference type="ARBA" id="ARBA00022763"/>
    </source>
</evidence>
<protein>
    <recommendedName>
        <fullName evidence="7">UvrABC system protein C</fullName>
        <shortName evidence="7">Protein UvrC</shortName>
    </recommendedName>
    <alternativeName>
        <fullName evidence="7">Excinuclease ABC subunit C</fullName>
    </alternativeName>
</protein>
<keyword evidence="4 7" id="KW-0267">Excision nuclease</keyword>
<comment type="function">
    <text evidence="7">The UvrABC repair system catalyzes the recognition and processing of DNA lesions. UvrC both incises the 5' and 3' sides of the lesion. The N-terminal half is responsible for the 3' incision and the C-terminal half is responsible for the 5' incision.</text>
</comment>
<dbReference type="PANTHER" id="PTHR30562">
    <property type="entry name" value="UVRC/OXIDOREDUCTASE"/>
    <property type="match status" value="1"/>
</dbReference>
<dbReference type="AlphaFoldDB" id="A0A7L4URG3"/>
<dbReference type="InterPro" id="IPR035901">
    <property type="entry name" value="GIY-YIG_endonuc_sf"/>
</dbReference>
<dbReference type="GO" id="GO:0009380">
    <property type="term" value="C:excinuclease repair complex"/>
    <property type="evidence" value="ECO:0007669"/>
    <property type="project" value="InterPro"/>
</dbReference>
<dbReference type="FunFam" id="3.40.1440.10:FF:000001">
    <property type="entry name" value="UvrABC system protein C"/>
    <property type="match status" value="1"/>
</dbReference>
<keyword evidence="11" id="KW-1185">Reference proteome</keyword>
<gene>
    <name evidence="7" type="primary">uvrC</name>
    <name evidence="10" type="ORF">C7377_0401</name>
</gene>
<keyword evidence="5 7" id="KW-0234">DNA repair</keyword>
<accession>A0A7L4URG3</accession>
<dbReference type="InterPro" id="IPR050066">
    <property type="entry name" value="UvrABC_protein_C"/>
</dbReference>
<dbReference type="FunFam" id="3.30.420.340:FF:000001">
    <property type="entry name" value="UvrABC system protein C"/>
    <property type="match status" value="1"/>
</dbReference>
<dbReference type="RefSeq" id="WP_116495659.1">
    <property type="nucleotide sequence ID" value="NZ_QENZ01000003.1"/>
</dbReference>
<evidence type="ECO:0000259" key="8">
    <source>
        <dbReference type="PROSITE" id="PS50164"/>
    </source>
</evidence>
<evidence type="ECO:0000259" key="9">
    <source>
        <dbReference type="PROSITE" id="PS50165"/>
    </source>
</evidence>
<dbReference type="GO" id="GO:0009381">
    <property type="term" value="F:excinuclease ABC activity"/>
    <property type="evidence" value="ECO:0007669"/>
    <property type="project" value="UniProtKB-UniRule"/>
</dbReference>
<evidence type="ECO:0000256" key="7">
    <source>
        <dbReference type="HAMAP-Rule" id="MF_00203"/>
    </source>
</evidence>
<dbReference type="PROSITE" id="PS50164">
    <property type="entry name" value="GIY_YIG"/>
    <property type="match status" value="1"/>
</dbReference>
<keyword evidence="2 7" id="KW-0227">DNA damage</keyword>
<dbReference type="InterPro" id="IPR010994">
    <property type="entry name" value="RuvA_2-like"/>
</dbReference>
<dbReference type="Pfam" id="PF08459">
    <property type="entry name" value="UvrC_RNaseH_dom"/>
    <property type="match status" value="1"/>
</dbReference>
<dbReference type="GO" id="GO:0005737">
    <property type="term" value="C:cytoplasm"/>
    <property type="evidence" value="ECO:0007669"/>
    <property type="project" value="UniProtKB-SubCell"/>
</dbReference>
<dbReference type="Gene3D" id="3.30.420.340">
    <property type="entry name" value="UvrC, RNAse H endonuclease domain"/>
    <property type="match status" value="1"/>
</dbReference>
<comment type="subcellular location">
    <subcellularLocation>
        <location evidence="7">Cytoplasm</location>
    </subcellularLocation>
</comment>
<reference evidence="10 11" key="1">
    <citation type="submission" date="2018-05" db="EMBL/GenBank/DDBJ databases">
        <title>Genomic Encyclopedia of Type Strains, Phase IV (KMG-IV): sequencing the most valuable type-strain genomes for metagenomic binning, comparative biology and taxonomic classification.</title>
        <authorList>
            <person name="Goeker M."/>
        </authorList>
    </citation>
    <scope>NUCLEOTIDE SEQUENCE [LARGE SCALE GENOMIC DNA]</scope>
    <source>
        <strain evidence="10 11">DSM 28579</strain>
    </source>
</reference>
<dbReference type="SMART" id="SM00465">
    <property type="entry name" value="GIYc"/>
    <property type="match status" value="1"/>
</dbReference>
<keyword evidence="1 7" id="KW-0963">Cytoplasm</keyword>
<dbReference type="GO" id="GO:0006289">
    <property type="term" value="P:nucleotide-excision repair"/>
    <property type="evidence" value="ECO:0007669"/>
    <property type="project" value="UniProtKB-UniRule"/>
</dbReference>
<dbReference type="Proteomes" id="UP000251835">
    <property type="component" value="Unassembled WGS sequence"/>
</dbReference>
<dbReference type="SUPFAM" id="SSF82771">
    <property type="entry name" value="GIY-YIG endonuclease"/>
    <property type="match status" value="1"/>
</dbReference>
<dbReference type="SUPFAM" id="SSF46600">
    <property type="entry name" value="C-terminal UvrC-binding domain of UvrB"/>
    <property type="match status" value="1"/>
</dbReference>
<dbReference type="OrthoDB" id="9804933at2"/>
<dbReference type="GO" id="GO:0009432">
    <property type="term" value="P:SOS response"/>
    <property type="evidence" value="ECO:0007669"/>
    <property type="project" value="UniProtKB-UniRule"/>
</dbReference>
<organism evidence="10 11">
    <name type="scientific">Balneicella halophila</name>
    <dbReference type="NCBI Taxonomy" id="1537566"/>
    <lineage>
        <taxon>Bacteria</taxon>
        <taxon>Pseudomonadati</taxon>
        <taxon>Bacteroidota</taxon>
        <taxon>Bacteroidia</taxon>
        <taxon>Bacteroidales</taxon>
        <taxon>Balneicellaceae</taxon>
        <taxon>Balneicella</taxon>
    </lineage>
</organism>
<evidence type="ECO:0000256" key="6">
    <source>
        <dbReference type="ARBA" id="ARBA00023236"/>
    </source>
</evidence>
<name>A0A7L4URG3_BALHA</name>
<evidence type="ECO:0000256" key="3">
    <source>
        <dbReference type="ARBA" id="ARBA00022769"/>
    </source>
</evidence>
<evidence type="ECO:0000256" key="4">
    <source>
        <dbReference type="ARBA" id="ARBA00022881"/>
    </source>
</evidence>
<dbReference type="InterPro" id="IPR000305">
    <property type="entry name" value="GIY-YIG_endonuc"/>
</dbReference>
<feature type="domain" description="UvrC family homology region profile" evidence="9">
    <location>
        <begin position="262"/>
        <end position="481"/>
    </location>
</feature>
<comment type="subunit">
    <text evidence="7">Interacts with UvrB in an incision complex.</text>
</comment>
<dbReference type="InterPro" id="IPR038476">
    <property type="entry name" value="UvrC_RNase_H_dom_sf"/>
</dbReference>
<dbReference type="Gene3D" id="3.40.1440.10">
    <property type="entry name" value="GIY-YIG endonuclease"/>
    <property type="match status" value="1"/>
</dbReference>